<dbReference type="InterPro" id="IPR046879">
    <property type="entry name" value="KANL3/Tex30_Abhydrolase"/>
</dbReference>
<dbReference type="PANTHER" id="PTHR13136">
    <property type="entry name" value="TESTIS DEVELOPMENT PROTEIN PRTD"/>
    <property type="match status" value="1"/>
</dbReference>
<dbReference type="AlphaFoldDB" id="A0A849KL16"/>
<dbReference type="Pfam" id="PF20408">
    <property type="entry name" value="Abhydrolase_11"/>
    <property type="match status" value="1"/>
</dbReference>
<gene>
    <name evidence="2" type="ORF">HK415_21210</name>
</gene>
<dbReference type="PANTHER" id="PTHR13136:SF11">
    <property type="entry name" value="TESTIS-EXPRESSED PROTEIN 30"/>
    <property type="match status" value="1"/>
</dbReference>
<comment type="caution">
    <text evidence="2">The sequence shown here is derived from an EMBL/GenBank/DDBJ whole genome shotgun (WGS) entry which is preliminary data.</text>
</comment>
<proteinExistence type="predicted"/>
<dbReference type="Proteomes" id="UP000552954">
    <property type="component" value="Unassembled WGS sequence"/>
</dbReference>
<dbReference type="InterPro" id="IPR029058">
    <property type="entry name" value="AB_hydrolase_fold"/>
</dbReference>
<dbReference type="SUPFAM" id="SSF53474">
    <property type="entry name" value="alpha/beta-Hydrolases"/>
    <property type="match status" value="1"/>
</dbReference>
<dbReference type="EMBL" id="JABFCS010000001">
    <property type="protein sequence ID" value="NNU45141.1"/>
    <property type="molecule type" value="Genomic_DNA"/>
</dbReference>
<reference evidence="2 3" key="1">
    <citation type="submission" date="2020-05" db="EMBL/GenBank/DDBJ databases">
        <authorList>
            <person name="Khan S.A."/>
            <person name="Jeon C.O."/>
            <person name="Chun B.H."/>
        </authorList>
    </citation>
    <scope>NUCLEOTIDE SEQUENCE [LARGE SCALE GENOMIC DNA]</scope>
    <source>
        <strain evidence="2 3">B156</strain>
    </source>
</reference>
<reference evidence="2 3" key="2">
    <citation type="submission" date="2020-06" db="EMBL/GenBank/DDBJ databases">
        <title>Ramlibacter rhizophilus sp. nov., isolated from rhizosphere soil of national flower Mugunghwa from South Korea.</title>
        <authorList>
            <person name="Zheng-Fei Y."/>
            <person name="Huan T."/>
        </authorList>
    </citation>
    <scope>NUCLEOTIDE SEQUENCE [LARGE SCALE GENOMIC DNA]</scope>
    <source>
        <strain evidence="2 3">B156</strain>
    </source>
</reference>
<dbReference type="GO" id="GO:0016787">
    <property type="term" value="F:hydrolase activity"/>
    <property type="evidence" value="ECO:0007669"/>
    <property type="project" value="UniProtKB-KW"/>
</dbReference>
<dbReference type="RefSeq" id="WP_171562699.1">
    <property type="nucleotide sequence ID" value="NZ_JABFCS010000001.1"/>
</dbReference>
<feature type="domain" description="KANL3/Tex30 alpha/beta hydrolase-like" evidence="1">
    <location>
        <begin position="29"/>
        <end position="221"/>
    </location>
</feature>
<dbReference type="InterPro" id="IPR026555">
    <property type="entry name" value="NSL3/Tex30"/>
</dbReference>
<protein>
    <submittedName>
        <fullName evidence="2">Alpha/beta hydrolase</fullName>
    </submittedName>
</protein>
<evidence type="ECO:0000313" key="2">
    <source>
        <dbReference type="EMBL" id="NNU45141.1"/>
    </source>
</evidence>
<evidence type="ECO:0000259" key="1">
    <source>
        <dbReference type="Pfam" id="PF20408"/>
    </source>
</evidence>
<accession>A0A849KL16</accession>
<name>A0A849KL16_9BURK</name>
<dbReference type="Gene3D" id="3.40.50.1820">
    <property type="entry name" value="alpha/beta hydrolase"/>
    <property type="match status" value="1"/>
</dbReference>
<evidence type="ECO:0000313" key="3">
    <source>
        <dbReference type="Proteomes" id="UP000552954"/>
    </source>
</evidence>
<keyword evidence="3" id="KW-1185">Reference proteome</keyword>
<keyword evidence="2" id="KW-0378">Hydrolase</keyword>
<sequence length="227" mass="23646">MTARALPLTLSLPAGGTVSALLDTPSAPQACYVFAHGAGAGMQHAFMGLLAHALVGRGIATLRFQFPFMEAGTRRPDPPAVAQAAVRAAVDEAARRLPGVPLFAGGKSFGGRMSSQAQATQALPRVAGLVFVGFPLHPAGKPSTSRADHLAEVRLPMLFLQGTRDALAEMDLVRAVVPPLGERATLHVVEGADHAFHVLARSGRSDGEVIEELADAIAAWVRALQSP</sequence>
<organism evidence="2 3">
    <name type="scientific">Ramlibacter montanisoli</name>
    <dbReference type="NCBI Taxonomy" id="2732512"/>
    <lineage>
        <taxon>Bacteria</taxon>
        <taxon>Pseudomonadati</taxon>
        <taxon>Pseudomonadota</taxon>
        <taxon>Betaproteobacteria</taxon>
        <taxon>Burkholderiales</taxon>
        <taxon>Comamonadaceae</taxon>
        <taxon>Ramlibacter</taxon>
    </lineage>
</organism>